<reference evidence="1 2" key="1">
    <citation type="journal article" date="2018" name="Front. Plant Sci.">
        <title>Red Clover (Trifolium pratense) and Zigzag Clover (T. medium) - A Picture of Genomic Similarities and Differences.</title>
        <authorList>
            <person name="Dluhosova J."/>
            <person name="Istvanek J."/>
            <person name="Nedelnik J."/>
            <person name="Repkova J."/>
        </authorList>
    </citation>
    <scope>NUCLEOTIDE SEQUENCE [LARGE SCALE GENOMIC DNA]</scope>
    <source>
        <strain evidence="2">cv. 10/8</strain>
        <tissue evidence="1">Leaf</tissue>
    </source>
</reference>
<dbReference type="AlphaFoldDB" id="A0A392RFN5"/>
<organism evidence="1 2">
    <name type="scientific">Trifolium medium</name>
    <dbReference type="NCBI Taxonomy" id="97028"/>
    <lineage>
        <taxon>Eukaryota</taxon>
        <taxon>Viridiplantae</taxon>
        <taxon>Streptophyta</taxon>
        <taxon>Embryophyta</taxon>
        <taxon>Tracheophyta</taxon>
        <taxon>Spermatophyta</taxon>
        <taxon>Magnoliopsida</taxon>
        <taxon>eudicotyledons</taxon>
        <taxon>Gunneridae</taxon>
        <taxon>Pentapetalae</taxon>
        <taxon>rosids</taxon>
        <taxon>fabids</taxon>
        <taxon>Fabales</taxon>
        <taxon>Fabaceae</taxon>
        <taxon>Papilionoideae</taxon>
        <taxon>50 kb inversion clade</taxon>
        <taxon>NPAAA clade</taxon>
        <taxon>Hologalegina</taxon>
        <taxon>IRL clade</taxon>
        <taxon>Trifolieae</taxon>
        <taxon>Trifolium</taxon>
    </lineage>
</organism>
<evidence type="ECO:0000313" key="1">
    <source>
        <dbReference type="EMBL" id="MCI35027.1"/>
    </source>
</evidence>
<evidence type="ECO:0000313" key="2">
    <source>
        <dbReference type="Proteomes" id="UP000265520"/>
    </source>
</evidence>
<dbReference type="Proteomes" id="UP000265520">
    <property type="component" value="Unassembled WGS sequence"/>
</dbReference>
<dbReference type="EMBL" id="LXQA010219484">
    <property type="protein sequence ID" value="MCI35027.1"/>
    <property type="molecule type" value="Genomic_DNA"/>
</dbReference>
<proteinExistence type="predicted"/>
<keyword evidence="2" id="KW-1185">Reference proteome</keyword>
<name>A0A392RFN5_9FABA</name>
<feature type="non-terminal residue" evidence="1">
    <location>
        <position position="55"/>
    </location>
</feature>
<sequence length="55" mass="6050">MSETSDCCPMESAINKSVKLKLFRICFMYCSVCSGDLCGIKHDDSISENGLIRLG</sequence>
<protein>
    <submittedName>
        <fullName evidence="1">Uncharacterized protein</fullName>
    </submittedName>
</protein>
<accession>A0A392RFN5</accession>
<comment type="caution">
    <text evidence="1">The sequence shown here is derived from an EMBL/GenBank/DDBJ whole genome shotgun (WGS) entry which is preliminary data.</text>
</comment>